<name>A0A291B0X4_9VIRU</name>
<evidence type="ECO:0000313" key="10">
    <source>
        <dbReference type="Proteomes" id="UP000297192"/>
    </source>
</evidence>
<dbReference type="PANTHER" id="PTHR45969">
    <property type="entry name" value="RING ZINC FINGER PROTEIN-RELATED"/>
    <property type="match status" value="1"/>
</dbReference>
<protein>
    <submittedName>
        <fullName evidence="9">RING finger 148-like protein</fullName>
    </submittedName>
</protein>
<keyword evidence="2" id="KW-0479">Metal-binding</keyword>
<evidence type="ECO:0000259" key="8">
    <source>
        <dbReference type="PROSITE" id="PS50089"/>
    </source>
</evidence>
<dbReference type="InterPro" id="IPR001841">
    <property type="entry name" value="Znf_RING"/>
</dbReference>
<feature type="compositionally biased region" description="Basic and acidic residues" evidence="7">
    <location>
        <begin position="32"/>
        <end position="47"/>
    </location>
</feature>
<reference evidence="9" key="2">
    <citation type="journal article" date="2017" name="Sci. Rep.">
        <title>Characterization of a new member of Iridoviridae, Shrimp hemocyte iridescent virus (SHIV), found in white leg shrimp (Litopenaeus vannamei).</title>
        <authorList>
            <person name="Qiu L."/>
            <person name="Chen M.M."/>
            <person name="Wan X.Y."/>
            <person name="Li C."/>
            <person name="Zhang Q.L."/>
            <person name="Wang R.Y."/>
            <person name="Cheng D.Y."/>
            <person name="Dong X."/>
            <person name="Yang B."/>
            <person name="Wang X.H."/>
            <person name="Xiang J.H."/>
            <person name="Huang J."/>
        </authorList>
    </citation>
    <scope>NUCLEOTIDE SEQUENCE [LARGE SCALE GENOMIC DNA]</scope>
    <source>
        <strain evidence="9">20141215</strain>
    </source>
</reference>
<dbReference type="PROSITE" id="PS50089">
    <property type="entry name" value="ZF_RING_2"/>
    <property type="match status" value="1"/>
</dbReference>
<dbReference type="InterPro" id="IPR013083">
    <property type="entry name" value="Znf_RING/FYVE/PHD"/>
</dbReference>
<dbReference type="InterPro" id="IPR024766">
    <property type="entry name" value="Znf_RING_H2"/>
</dbReference>
<proteinExistence type="predicted"/>
<feature type="region of interest" description="Disordered" evidence="7">
    <location>
        <begin position="1"/>
        <end position="47"/>
    </location>
</feature>
<evidence type="ECO:0000256" key="5">
    <source>
        <dbReference type="ARBA" id="ARBA00022833"/>
    </source>
</evidence>
<dbReference type="KEGG" id="vg:65099909"/>
<gene>
    <name evidence="9" type="primary">137R</name>
</gene>
<dbReference type="EMBL" id="MF599468">
    <property type="protein sequence ID" value="ATE87146.1"/>
    <property type="molecule type" value="Genomic_DNA"/>
</dbReference>
<evidence type="ECO:0000256" key="1">
    <source>
        <dbReference type="ARBA" id="ARBA00004906"/>
    </source>
</evidence>
<evidence type="ECO:0000256" key="6">
    <source>
        <dbReference type="PROSITE-ProRule" id="PRU00175"/>
    </source>
</evidence>
<keyword evidence="3 6" id="KW-0863">Zinc-finger</keyword>
<comment type="pathway">
    <text evidence="1">Protein modification; protein ubiquitination.</text>
</comment>
<feature type="compositionally biased region" description="Low complexity" evidence="7">
    <location>
        <begin position="15"/>
        <end position="27"/>
    </location>
</feature>
<dbReference type="SUPFAM" id="SSF57850">
    <property type="entry name" value="RING/U-box"/>
    <property type="match status" value="1"/>
</dbReference>
<evidence type="ECO:0000256" key="4">
    <source>
        <dbReference type="ARBA" id="ARBA00022786"/>
    </source>
</evidence>
<evidence type="ECO:0000256" key="3">
    <source>
        <dbReference type="ARBA" id="ARBA00022771"/>
    </source>
</evidence>
<evidence type="ECO:0000256" key="7">
    <source>
        <dbReference type="SAM" id="MobiDB-lite"/>
    </source>
</evidence>
<reference evidence="9" key="1">
    <citation type="journal article" date="2017" name="Arch. Virol.">
        <title>Complete genome sequence of shrimp hemocyte iridescent virus (SHIV) isolated from white leg shrimp, Litopenaeus vannamei.</title>
        <authorList>
            <person name="Qiu L."/>
            <person name="Chen M.M."/>
            <person name="Wang R.Y."/>
            <person name="Wan X.Y."/>
            <person name="Li C."/>
            <person name="Zhang Q.L."/>
            <person name="Dong X."/>
            <person name="Yang B."/>
            <person name="Xiang J.H."/>
            <person name="Huang J."/>
        </authorList>
    </citation>
    <scope>NUCLEOTIDE SEQUENCE [LARGE SCALE GENOMIC DNA]</scope>
    <source>
        <strain evidence="9">20141215</strain>
    </source>
</reference>
<feature type="domain" description="RING-type" evidence="8">
    <location>
        <begin position="85"/>
        <end position="133"/>
    </location>
</feature>
<dbReference type="Proteomes" id="UP000297192">
    <property type="component" value="Segment"/>
</dbReference>
<dbReference type="RefSeq" id="YP_010084889.1">
    <property type="nucleotide sequence ID" value="NC_055165.1"/>
</dbReference>
<keyword evidence="5" id="KW-0862">Zinc</keyword>
<sequence>MNFLKKMSMKRKPESSCGSQTGSQSQSDFEDFDRYSDTQSEIRPEMKSDPKYKSMINLAGQKMSHTLSQTLSRAFKRNYFNTGECAICLSKIKRIDLNLKKDKRMGVKKKLVCNHVFHKKCIEKIYKKQCPLCATPILSKVEEFVLECYDKNEDCVIETLKLIDPENIFLHIHKSDPFKYEGLKKLLYKYCDMTNMLAKNLSQTEIAFNIITNGTVNWYKTFYGGKTFLDLVQSPRVNRDIKILIENKFFNSIDRYEEEDFSYRDFQVGNYRRSRYEDDLYDNLDIHGNIMYNSNGGIYPSLDFAPSAPHL</sequence>
<organism evidence="9">
    <name type="scientific">Shrimp hemocyte iridescent virus</name>
    <dbReference type="NCBI Taxonomy" id="2039780"/>
    <lineage>
        <taxon>Viruses</taxon>
        <taxon>Varidnaviria</taxon>
        <taxon>Bamfordvirae</taxon>
        <taxon>Nucleocytoviricota</taxon>
        <taxon>Megaviricetes</taxon>
        <taxon>Pimascovirales</taxon>
        <taxon>Pimascovirales incertae sedis</taxon>
        <taxon>Iridoviridae</taxon>
        <taxon>Betairidovirinae</taxon>
        <taxon>Decapodiridovirus</taxon>
        <taxon>Decapodiridovirus litopenaeus1</taxon>
        <taxon>Decapod iridescent virus 1</taxon>
    </lineage>
</organism>
<dbReference type="GeneID" id="65099909"/>
<keyword evidence="10" id="KW-1185">Reference proteome</keyword>
<evidence type="ECO:0000313" key="9">
    <source>
        <dbReference type="EMBL" id="ATE87146.1"/>
    </source>
</evidence>
<dbReference type="Gene3D" id="3.30.40.10">
    <property type="entry name" value="Zinc/RING finger domain, C3HC4 (zinc finger)"/>
    <property type="match status" value="1"/>
</dbReference>
<accession>A0A291B0X4</accession>
<keyword evidence="4" id="KW-0833">Ubl conjugation pathway</keyword>
<evidence type="ECO:0000256" key="2">
    <source>
        <dbReference type="ARBA" id="ARBA00022723"/>
    </source>
</evidence>
<dbReference type="GO" id="GO:0008270">
    <property type="term" value="F:zinc ion binding"/>
    <property type="evidence" value="ECO:0007669"/>
    <property type="project" value="UniProtKB-KW"/>
</dbReference>
<dbReference type="Pfam" id="PF12678">
    <property type="entry name" value="zf-rbx1"/>
    <property type="match status" value="1"/>
</dbReference>
<dbReference type="SMART" id="SM00184">
    <property type="entry name" value="RING"/>
    <property type="match status" value="1"/>
</dbReference>